<dbReference type="EMBL" id="JABELV010000096">
    <property type="protein sequence ID" value="KAG7531263.1"/>
    <property type="molecule type" value="Genomic_DNA"/>
</dbReference>
<dbReference type="PANTHER" id="PTHR21049">
    <property type="entry name" value="RIBOPHORIN I"/>
    <property type="match status" value="1"/>
</dbReference>
<protein>
    <recommendedName>
        <fullName evidence="10">Dolichyl-diphosphooligosaccharide--protein glycosyltransferase subunit 1</fullName>
    </recommendedName>
</protein>
<evidence type="ECO:0000256" key="9">
    <source>
        <dbReference type="ARBA" id="ARBA00023136"/>
    </source>
</evidence>
<dbReference type="PANTHER" id="PTHR21049:SF0">
    <property type="entry name" value="DOLICHYL-DIPHOSPHOOLIGOSACCHARIDE--PROTEIN GLYCOSYLTRANSFERASE SUBUNIT 1"/>
    <property type="match status" value="1"/>
</dbReference>
<evidence type="ECO:0000256" key="10">
    <source>
        <dbReference type="RuleBase" id="RU361143"/>
    </source>
</evidence>
<evidence type="ECO:0000256" key="2">
    <source>
        <dbReference type="ARBA" id="ARBA00004115"/>
    </source>
</evidence>
<evidence type="ECO:0000256" key="1">
    <source>
        <dbReference type="ARBA" id="ARBA00002791"/>
    </source>
</evidence>
<comment type="function">
    <text evidence="1 10">Subunit of the oligosaccharyl transferase (OST) complex that catalyzes the initial transfer of a defined glycan (Glc(3)Man(9)GlcNAc(2) in eukaryotes) from the lipid carrier dolichol-pyrophosphate to an asparagine residue within an Asn-X-Ser/Thr consensus motif in nascent polypeptide chains, the first step in protein N-glycosylation. N-glycosylation occurs cotranslationally and the complex associates with the Sec61 complex at the channel-forming translocon complex that mediates protein translocation across the endoplasmic reticulum (ER). All subunits are required for a maximal enzyme activity.</text>
</comment>
<feature type="chain" id="PRO_5035490120" description="Dolichyl-diphosphooligosaccharide--protein glycosyltransferase subunit 1" evidence="10">
    <location>
        <begin position="22"/>
        <end position="484"/>
    </location>
</feature>
<dbReference type="Proteomes" id="UP000812966">
    <property type="component" value="Unassembled WGS sequence"/>
</dbReference>
<organism evidence="11 12">
    <name type="scientific">Filobasidium floriforme</name>
    <dbReference type="NCBI Taxonomy" id="5210"/>
    <lineage>
        <taxon>Eukaryota</taxon>
        <taxon>Fungi</taxon>
        <taxon>Dikarya</taxon>
        <taxon>Basidiomycota</taxon>
        <taxon>Agaricomycotina</taxon>
        <taxon>Tremellomycetes</taxon>
        <taxon>Filobasidiales</taxon>
        <taxon>Filobasidiaceae</taxon>
        <taxon>Filobasidium</taxon>
    </lineage>
</organism>
<comment type="subunit">
    <text evidence="10">Component of the oligosaccharyltransferase (OST) complex.</text>
</comment>
<dbReference type="OrthoDB" id="310030at2759"/>
<proteinExistence type="inferred from homology"/>
<dbReference type="Pfam" id="PF04597">
    <property type="entry name" value="Ribophorin_I"/>
    <property type="match status" value="1"/>
</dbReference>
<evidence type="ECO:0000256" key="7">
    <source>
        <dbReference type="ARBA" id="ARBA00022824"/>
    </source>
</evidence>
<evidence type="ECO:0000313" key="12">
    <source>
        <dbReference type="Proteomes" id="UP000812966"/>
    </source>
</evidence>
<dbReference type="AlphaFoldDB" id="A0A8K0NS79"/>
<keyword evidence="5 10" id="KW-0812">Transmembrane</keyword>
<reference evidence="11" key="1">
    <citation type="submission" date="2020-04" db="EMBL/GenBank/DDBJ databases">
        <title>Analysis of mating type loci in Filobasidium floriforme.</title>
        <authorList>
            <person name="Nowrousian M."/>
        </authorList>
    </citation>
    <scope>NUCLEOTIDE SEQUENCE</scope>
    <source>
        <strain evidence="11">CBS 6242</strain>
    </source>
</reference>
<feature type="transmembrane region" description="Helical" evidence="10">
    <location>
        <begin position="449"/>
        <end position="466"/>
    </location>
</feature>
<dbReference type="UniPathway" id="UPA00378"/>
<keyword evidence="7 10" id="KW-0256">Endoplasmic reticulum</keyword>
<name>A0A8K0NS79_9TREE</name>
<comment type="subcellular location">
    <subcellularLocation>
        <location evidence="2 10">Endoplasmic reticulum membrane</location>
        <topology evidence="2 10">Single-pass type I membrane protein</topology>
    </subcellularLocation>
</comment>
<gene>
    <name evidence="11" type="ORF">FFLO_04505</name>
</gene>
<evidence type="ECO:0000256" key="4">
    <source>
        <dbReference type="ARBA" id="ARBA00008905"/>
    </source>
</evidence>
<evidence type="ECO:0000256" key="8">
    <source>
        <dbReference type="ARBA" id="ARBA00022989"/>
    </source>
</evidence>
<dbReference type="GO" id="GO:0018279">
    <property type="term" value="P:protein N-linked glycosylation via asparagine"/>
    <property type="evidence" value="ECO:0007669"/>
    <property type="project" value="TreeGrafter"/>
</dbReference>
<comment type="similarity">
    <text evidence="4 10">Belongs to the OST1 family.</text>
</comment>
<accession>A0A8K0NS79</accession>
<keyword evidence="8 10" id="KW-1133">Transmembrane helix</keyword>
<feature type="signal peptide" evidence="10">
    <location>
        <begin position="1"/>
        <end position="21"/>
    </location>
</feature>
<keyword evidence="6 10" id="KW-0732">Signal</keyword>
<evidence type="ECO:0000256" key="5">
    <source>
        <dbReference type="ARBA" id="ARBA00022692"/>
    </source>
</evidence>
<dbReference type="GO" id="GO:0008250">
    <property type="term" value="C:oligosaccharyltransferase complex"/>
    <property type="evidence" value="ECO:0007669"/>
    <property type="project" value="UniProtKB-UniRule"/>
</dbReference>
<sequence length="484" mass="53314">MRLPTLLSLPLLSLATLVVEAFPKSYQNDAISRSVELGGSVTTVTSTITARSIADQPGDYVLPLAGKTGKVPIAWEVSVNRNKLGQIATSIDPETGAQVVYIPANLTQKDQLASIILTEYLAYQSKPLPEIIGQDEAQYLQFSSETTFPETAYHTKKMTIKYRAPRKIVSHSKTPNSYLPSESTSKPYKLAGSSLNLGPFHNVPASIKTVGFKQSPLTIHYDTSEPVLAIKTLQRFAEVGMWGGNLNMEDKITLFNAGPKLRGFFSRLDFQSARFRPTFPAQILREITYPIPEGASSPYYYDSIGNISTSHFRPSSRAGLPAILEIQPRFPLLGGWSFEFTVGWDLNLGSWMKTVGGDKKMLAVPFMTGLKGVVVDEAELIVTLPEGAKNVEVVAPFPVAAVEHSVHKTYLDSTGRPRITIKKALASESNEQNIYITYTYPFYASLQKPAVVTLASLTFFAIYWIVKRLDMRIASASVVKTKTE</sequence>
<keyword evidence="12" id="KW-1185">Reference proteome</keyword>
<dbReference type="InterPro" id="IPR007676">
    <property type="entry name" value="Ribophorin_I"/>
</dbReference>
<comment type="pathway">
    <text evidence="3 10">Protein modification; protein glycosylation.</text>
</comment>
<comment type="caution">
    <text evidence="11">The sequence shown here is derived from an EMBL/GenBank/DDBJ whole genome shotgun (WGS) entry which is preliminary data.</text>
</comment>
<evidence type="ECO:0000256" key="3">
    <source>
        <dbReference type="ARBA" id="ARBA00004922"/>
    </source>
</evidence>
<evidence type="ECO:0000313" key="11">
    <source>
        <dbReference type="EMBL" id="KAG7531263.1"/>
    </source>
</evidence>
<evidence type="ECO:0000256" key="6">
    <source>
        <dbReference type="ARBA" id="ARBA00022729"/>
    </source>
</evidence>
<keyword evidence="9 10" id="KW-0472">Membrane</keyword>